<protein>
    <submittedName>
        <fullName evidence="2">KAP family NTPase</fullName>
    </submittedName>
</protein>
<feature type="domain" description="KAP NTPase" evidence="1">
    <location>
        <begin position="39"/>
        <end position="279"/>
    </location>
</feature>
<accession>A0AAE7BD54</accession>
<dbReference type="Pfam" id="PF07693">
    <property type="entry name" value="KAP_NTPase"/>
    <property type="match status" value="1"/>
</dbReference>
<name>A0AAE7BD54_9BACT</name>
<dbReference type="InterPro" id="IPR011646">
    <property type="entry name" value="KAP_P-loop"/>
</dbReference>
<evidence type="ECO:0000313" key="2">
    <source>
        <dbReference type="EMBL" id="QKF68112.1"/>
    </source>
</evidence>
<proteinExistence type="predicted"/>
<reference evidence="2 3" key="1">
    <citation type="submission" date="2020-05" db="EMBL/GenBank/DDBJ databases">
        <title>Complete genome sequencing of Campylobacter and Arcobacter type strains.</title>
        <authorList>
            <person name="Miller W.G."/>
            <person name="Yee E."/>
        </authorList>
    </citation>
    <scope>NUCLEOTIDE SEQUENCE [LARGE SCALE GENOMIC DNA]</scope>
    <source>
        <strain evidence="2 3">LMG 26156</strain>
    </source>
</reference>
<dbReference type="Proteomes" id="UP000503482">
    <property type="component" value="Chromosome"/>
</dbReference>
<keyword evidence="3" id="KW-1185">Reference proteome</keyword>
<evidence type="ECO:0000313" key="3">
    <source>
        <dbReference type="Proteomes" id="UP000503482"/>
    </source>
</evidence>
<dbReference type="AlphaFoldDB" id="A0AAE7BD54"/>
<dbReference type="Gene3D" id="3.40.50.300">
    <property type="entry name" value="P-loop containing nucleotide triphosphate hydrolases"/>
    <property type="match status" value="1"/>
</dbReference>
<sequence length="635" mass="76116">MKSLTNFIIKYFQKNNYTEDIKVEKKENNLHIKKYFDNYLKSEKSEFAVLLTAKWGTGKTFFINEYIEDYKKDSKKEECKFIKISLFGISDLKLIDEKIYQQIHPVLGHKYVKFAGGILKNGVKLGIPNIDFNGDSKSDLNVNFDMKSNFDDYFSKNKSKKKLVFIFDDLERTKLDFRLFLGYINSILEELQYKIIIITDEKKLADKEYIEFKEKVIGKTFELQQEDIHSIIKTFVEEYSNKTKNILNENIETLIDVVCKNNDSINLRIVKQSIMAFEYSFEYLEDKFVENKEFIKQLIKNYFILSKELKARMFNNQEENEKSKIVKCIDILNENEINQHIFTNDIWSDILIKSYLDKDILKANIENTTYFIKKRDEPSWYKLWNFRKLNDDEFNLAFADMKDKFIKNNYTDEIVLFHVIALLIFFYKEKLSEYSIDSIEKQIDINISLLKTKEKWGKKLLNKNNMIYGGFGLGFMNSNDEDFVKMYNKILKENEEYFYNQKVLKDKDELELFLKSIRDGDENYLKSFFSEKYQDIPILKDLDTTKFVNSLYECPNKGIQFLAEILSSRYADNYLYQEQVSYCRFLTNEKDFWINVNELIDNYKYDEKQKIKNYMIRENFNKYIVKNTIEKLNNC</sequence>
<organism evidence="2 3">
    <name type="scientific">Arcobacter venerupis</name>
    <dbReference type="NCBI Taxonomy" id="1054033"/>
    <lineage>
        <taxon>Bacteria</taxon>
        <taxon>Pseudomonadati</taxon>
        <taxon>Campylobacterota</taxon>
        <taxon>Epsilonproteobacteria</taxon>
        <taxon>Campylobacterales</taxon>
        <taxon>Arcobacteraceae</taxon>
        <taxon>Arcobacter</taxon>
    </lineage>
</organism>
<gene>
    <name evidence="2" type="ORF">AVENP_2616</name>
</gene>
<dbReference type="InterPro" id="IPR027417">
    <property type="entry name" value="P-loop_NTPase"/>
</dbReference>
<dbReference type="EMBL" id="CP053840">
    <property type="protein sequence ID" value="QKF68112.1"/>
    <property type="molecule type" value="Genomic_DNA"/>
</dbReference>
<evidence type="ECO:0000259" key="1">
    <source>
        <dbReference type="Pfam" id="PF07693"/>
    </source>
</evidence>
<dbReference type="KEGG" id="avp:AVENP_2616"/>